<dbReference type="GO" id="GO:0046417">
    <property type="term" value="P:chorismate metabolic process"/>
    <property type="evidence" value="ECO:0007669"/>
    <property type="project" value="InterPro"/>
</dbReference>
<dbReference type="Proteomes" id="UP000256269">
    <property type="component" value="Unassembled WGS sequence"/>
</dbReference>
<dbReference type="RefSeq" id="WP_116172479.1">
    <property type="nucleotide sequence ID" value="NZ_CP144375.1"/>
</dbReference>
<dbReference type="InterPro" id="IPR002701">
    <property type="entry name" value="CM_II_prokaryot"/>
</dbReference>
<evidence type="ECO:0000256" key="1">
    <source>
        <dbReference type="SAM" id="MobiDB-lite"/>
    </source>
</evidence>
<feature type="domain" description="Chorismate mutase" evidence="2">
    <location>
        <begin position="13"/>
        <end position="95"/>
    </location>
</feature>
<proteinExistence type="predicted"/>
<reference evidence="3 4" key="1">
    <citation type="submission" date="2018-08" db="EMBL/GenBank/DDBJ databases">
        <title>Genomic Encyclopedia of Archaeal and Bacterial Type Strains, Phase II (KMG-II): from individual species to whole genera.</title>
        <authorList>
            <person name="Goeker M."/>
        </authorList>
    </citation>
    <scope>NUCLEOTIDE SEQUENCE [LARGE SCALE GENOMIC DNA]</scope>
    <source>
        <strain evidence="3 4">DSM 45791</strain>
    </source>
</reference>
<keyword evidence="4" id="KW-1185">Reference proteome</keyword>
<dbReference type="NCBIfam" id="TIGR01808">
    <property type="entry name" value="CM_M_hiGC-arch"/>
    <property type="match status" value="1"/>
</dbReference>
<dbReference type="NCBIfam" id="NF005894">
    <property type="entry name" value="PRK07857.1"/>
    <property type="match status" value="1"/>
</dbReference>
<gene>
    <name evidence="3" type="ORF">BCF44_101616</name>
</gene>
<evidence type="ECO:0000313" key="3">
    <source>
        <dbReference type="EMBL" id="REH55592.1"/>
    </source>
</evidence>
<dbReference type="AlphaFoldDB" id="A0A3E0IA45"/>
<dbReference type="SUPFAM" id="SSF48600">
    <property type="entry name" value="Chorismate mutase II"/>
    <property type="match status" value="1"/>
</dbReference>
<comment type="caution">
    <text evidence="3">The sequence shown here is derived from an EMBL/GenBank/DDBJ whole genome shotgun (WGS) entry which is preliminary data.</text>
</comment>
<name>A0A3E0IA45_9PSEU</name>
<accession>A0A3E0IA45</accession>
<feature type="compositionally biased region" description="Low complexity" evidence="1">
    <location>
        <begin position="9"/>
        <end position="18"/>
    </location>
</feature>
<dbReference type="GO" id="GO:0004106">
    <property type="term" value="F:chorismate mutase activity"/>
    <property type="evidence" value="ECO:0007669"/>
    <property type="project" value="InterPro"/>
</dbReference>
<feature type="region of interest" description="Disordered" evidence="1">
    <location>
        <begin position="1"/>
        <end position="21"/>
    </location>
</feature>
<evidence type="ECO:0000313" key="4">
    <source>
        <dbReference type="Proteomes" id="UP000256269"/>
    </source>
</evidence>
<dbReference type="Pfam" id="PF01817">
    <property type="entry name" value="CM_2"/>
    <property type="match status" value="1"/>
</dbReference>
<dbReference type="InterPro" id="IPR010958">
    <property type="entry name" value="Chorismate_mutase_highGC-bac"/>
</dbReference>
<dbReference type="EMBL" id="QUNO01000001">
    <property type="protein sequence ID" value="REH55592.1"/>
    <property type="molecule type" value="Genomic_DNA"/>
</dbReference>
<evidence type="ECO:0000259" key="2">
    <source>
        <dbReference type="PROSITE" id="PS51168"/>
    </source>
</evidence>
<organism evidence="3 4">
    <name type="scientific">Kutzneria buriramensis</name>
    <dbReference type="NCBI Taxonomy" id="1045776"/>
    <lineage>
        <taxon>Bacteria</taxon>
        <taxon>Bacillati</taxon>
        <taxon>Actinomycetota</taxon>
        <taxon>Actinomycetes</taxon>
        <taxon>Pseudonocardiales</taxon>
        <taxon>Pseudonocardiaceae</taxon>
        <taxon>Kutzneria</taxon>
    </lineage>
</organism>
<dbReference type="InterPro" id="IPR036263">
    <property type="entry name" value="Chorismate_II_sf"/>
</dbReference>
<dbReference type="Gene3D" id="1.20.59.10">
    <property type="entry name" value="Chorismate mutase"/>
    <property type="match status" value="1"/>
</dbReference>
<protein>
    <submittedName>
        <fullName evidence="3">Chorismate mutase</fullName>
    </submittedName>
</protein>
<dbReference type="SMART" id="SM00830">
    <property type="entry name" value="CM_2"/>
    <property type="match status" value="1"/>
</dbReference>
<dbReference type="OrthoDB" id="4424544at2"/>
<dbReference type="InterPro" id="IPR036979">
    <property type="entry name" value="CM_dom_sf"/>
</dbReference>
<dbReference type="PROSITE" id="PS51168">
    <property type="entry name" value="CHORISMATE_MUT_2"/>
    <property type="match status" value="1"/>
</dbReference>
<sequence>MSTPVSEQPTPDTTDAPDIPALRQEIDQLDAEIIRLVRRRAEVSGIVGKVRMANGGTKIVHNREIDILARYRELGPEGKDIALILLRMGRGPLGR</sequence>